<evidence type="ECO:0000313" key="14">
    <source>
        <dbReference type="Proteomes" id="UP000500882"/>
    </source>
</evidence>
<proteinExistence type="predicted"/>
<evidence type="ECO:0000313" key="9">
    <source>
        <dbReference type="Proteomes" id="UP000283616"/>
    </source>
</evidence>
<dbReference type="EMBL" id="WCSB01000008">
    <property type="protein sequence ID" value="KAB4452515.1"/>
    <property type="molecule type" value="Genomic_DNA"/>
</dbReference>
<evidence type="ECO:0000313" key="4">
    <source>
        <dbReference type="EMBL" id="KAB4452515.1"/>
    </source>
</evidence>
<sequence>MTIMKKNIYLAVLLFLTGCQNELYKNPLDDFQSEQGVYIANNGVLQSFVEEGKDVEIKGLQVALAVQDTKEIKVTLEAGNQAQLDAYNAKNGTNYIVLPKEMYEISQKITFMPLYAMMDVPISLKNVKFSLEGNYALPIRITGGDVNIIRGQEETLLVLEQRVNTKALRISTSGSGSGSEDDKMFPNDFKVDQWTMEVMVNRASYKSNNRSICGTKLVANAGPMDEIYTRFGDVTINPNQLQIKTGSSQIDVPADKFSAQPDTWYMLAFVYDGQKNYVYVNGVLVADREIRTGPYGLIGFWIGGSNELIREVRFWKTARTSQEIASNIWKMVNPDDDNLLLYYPLNGKKRDSATGEITEDETLLWDWSKNGKNLPKPSSYSFDDNKGNGFIFPPQE</sequence>
<feature type="region of interest" description="Disordered" evidence="1">
    <location>
        <begin position="371"/>
        <end position="396"/>
    </location>
</feature>
<evidence type="ECO:0000313" key="8">
    <source>
        <dbReference type="EMBL" id="RHL53718.1"/>
    </source>
</evidence>
<dbReference type="EMBL" id="AP022660">
    <property type="protein sequence ID" value="BCA50049.1"/>
    <property type="molecule type" value="Genomic_DNA"/>
</dbReference>
<dbReference type="AlphaFoldDB" id="A0A139KXK3"/>
<evidence type="ECO:0000313" key="10">
    <source>
        <dbReference type="Proteomes" id="UP000436825"/>
    </source>
</evidence>
<protein>
    <submittedName>
        <fullName evidence="4">DUF1735 domain-containing protein</fullName>
    </submittedName>
</protein>
<dbReference type="Gene3D" id="2.60.120.200">
    <property type="match status" value="1"/>
</dbReference>
<feature type="domain" description="BT-3987-like N-terminal" evidence="2">
    <location>
        <begin position="36"/>
        <end position="145"/>
    </location>
</feature>
<dbReference type="EMBL" id="WCRS01000010">
    <property type="protein sequence ID" value="KAB4472666.1"/>
    <property type="molecule type" value="Genomic_DNA"/>
</dbReference>
<evidence type="ECO:0000313" key="11">
    <source>
        <dbReference type="Proteomes" id="UP000436858"/>
    </source>
</evidence>
<evidence type="ECO:0000313" key="3">
    <source>
        <dbReference type="EMBL" id="BCA50049.1"/>
    </source>
</evidence>
<evidence type="ECO:0000313" key="12">
    <source>
        <dbReference type="Proteomes" id="UP000460317"/>
    </source>
</evidence>
<dbReference type="Proteomes" id="UP000460317">
    <property type="component" value="Unassembled WGS sequence"/>
</dbReference>
<dbReference type="GO" id="GO:0005975">
    <property type="term" value="P:carbohydrate metabolic process"/>
    <property type="evidence" value="ECO:0007669"/>
    <property type="project" value="UniProtKB-ARBA"/>
</dbReference>
<evidence type="ECO:0000256" key="1">
    <source>
        <dbReference type="SAM" id="MobiDB-lite"/>
    </source>
</evidence>
<dbReference type="PROSITE" id="PS51257">
    <property type="entry name" value="PROKAR_LIPOPROTEIN"/>
    <property type="match status" value="1"/>
</dbReference>
<evidence type="ECO:0000313" key="5">
    <source>
        <dbReference type="EMBL" id="KAB4458220.1"/>
    </source>
</evidence>
<evidence type="ECO:0000313" key="6">
    <source>
        <dbReference type="EMBL" id="KAB4472666.1"/>
    </source>
</evidence>
<name>A0A139KXK3_BACT4</name>
<reference evidence="10 11" key="2">
    <citation type="journal article" date="2019" name="Nat. Med.">
        <title>A library of human gut bacterial isolates paired with longitudinal multiomics data enables mechanistic microbiome research.</title>
        <authorList>
            <person name="Poyet M."/>
            <person name="Groussin M."/>
            <person name="Gibbons S.M."/>
            <person name="Avila-Pacheco J."/>
            <person name="Jiang X."/>
            <person name="Kearney S.M."/>
            <person name="Perrotta A.R."/>
            <person name="Berdy B."/>
            <person name="Zhao S."/>
            <person name="Lieberman T.D."/>
            <person name="Swanson P.K."/>
            <person name="Smith M."/>
            <person name="Roesemann S."/>
            <person name="Alexander J.E."/>
            <person name="Rich S.A."/>
            <person name="Livny J."/>
            <person name="Vlamakis H."/>
            <person name="Clish C."/>
            <person name="Bullock K."/>
            <person name="Deik A."/>
            <person name="Scott J."/>
            <person name="Pierce K.A."/>
            <person name="Xavier R.J."/>
            <person name="Alm E.J."/>
        </authorList>
    </citation>
    <scope>NUCLEOTIDE SEQUENCE [LARGE SCALE GENOMIC DNA]</scope>
    <source>
        <strain evidence="6 13">BIOML-A156</strain>
        <strain evidence="5 10">BIOML-A160</strain>
        <strain evidence="7 11">BIOML-A162</strain>
        <strain evidence="4 12">BIOML-A165</strain>
    </source>
</reference>
<dbReference type="EMBL" id="WCRY01000003">
    <property type="protein sequence ID" value="KAB4486139.1"/>
    <property type="molecule type" value="Genomic_DNA"/>
</dbReference>
<dbReference type="Proteomes" id="UP000500882">
    <property type="component" value="Chromosome"/>
</dbReference>
<dbReference type="Proteomes" id="UP000283616">
    <property type="component" value="Unassembled WGS sequence"/>
</dbReference>
<dbReference type="InterPro" id="IPR013320">
    <property type="entry name" value="ConA-like_dom_sf"/>
</dbReference>
<reference evidence="8 9" key="1">
    <citation type="submission" date="2018-08" db="EMBL/GenBank/DDBJ databases">
        <title>A genome reference for cultivated species of the human gut microbiota.</title>
        <authorList>
            <person name="Zou Y."/>
            <person name="Xue W."/>
            <person name="Luo G."/>
        </authorList>
    </citation>
    <scope>NUCLEOTIDE SEQUENCE [LARGE SCALE GENOMIC DNA]</scope>
    <source>
        <strain evidence="8 9">AF37-12</strain>
    </source>
</reference>
<dbReference type="Pfam" id="PF13385">
    <property type="entry name" value="Laminin_G_3"/>
    <property type="match status" value="1"/>
</dbReference>
<dbReference type="SUPFAM" id="SSF49899">
    <property type="entry name" value="Concanavalin A-like lectins/glucanases"/>
    <property type="match status" value="1"/>
</dbReference>
<dbReference type="Gene3D" id="2.60.40.1740">
    <property type="entry name" value="hypothetical protein (bacova_03559)"/>
    <property type="match status" value="1"/>
</dbReference>
<dbReference type="Pfam" id="PF08522">
    <property type="entry name" value="BT_3987-like_N"/>
    <property type="match status" value="1"/>
</dbReference>
<dbReference type="Proteomes" id="UP000436858">
    <property type="component" value="Unassembled WGS sequence"/>
</dbReference>
<dbReference type="Proteomes" id="UP000436825">
    <property type="component" value="Unassembled WGS sequence"/>
</dbReference>
<reference evidence="3 14" key="3">
    <citation type="submission" date="2020-02" db="EMBL/GenBank/DDBJ databases">
        <title>Whole-genome sequencing and comparative analysis of the genomes of Bacteroides thetaiotaomicron and Escherichia coli isolated from a healthy resident in Vietnam.</title>
        <authorList>
            <person name="Mohsin M."/>
            <person name="Tanaka K."/>
            <person name="Kawahara R."/>
            <person name="Kondo S."/>
            <person name="Noguchi H."/>
            <person name="Motooka D."/>
            <person name="Nakamura S."/>
            <person name="Khong D.T."/>
            <person name="Nguyen T.N."/>
            <person name="Tran H.T."/>
            <person name="Yamamoto Y."/>
        </authorList>
    </citation>
    <scope>NUCLEOTIDE SEQUENCE [LARGE SCALE GENOMIC DNA]</scope>
    <source>
        <strain evidence="3 14">F9-2</strain>
    </source>
</reference>
<dbReference type="GO" id="GO:0004553">
    <property type="term" value="F:hydrolase activity, hydrolyzing O-glycosyl compounds"/>
    <property type="evidence" value="ECO:0007669"/>
    <property type="project" value="UniProtKB-ARBA"/>
</dbReference>
<evidence type="ECO:0000313" key="7">
    <source>
        <dbReference type="EMBL" id="KAB4486139.1"/>
    </source>
</evidence>
<dbReference type="OMA" id="QWTMEVM"/>
<evidence type="ECO:0000313" key="13">
    <source>
        <dbReference type="Proteomes" id="UP000488521"/>
    </source>
</evidence>
<accession>A0A139KXK3</accession>
<evidence type="ECO:0000259" key="2">
    <source>
        <dbReference type="Pfam" id="PF08522"/>
    </source>
</evidence>
<dbReference type="EMBL" id="WCRW01000002">
    <property type="protein sequence ID" value="KAB4458220.1"/>
    <property type="molecule type" value="Genomic_DNA"/>
</dbReference>
<dbReference type="InterPro" id="IPR013728">
    <property type="entry name" value="BT_3987-like_N"/>
</dbReference>
<gene>
    <name evidence="3" type="ORF">BatF92_19910</name>
    <name evidence="8" type="ORF">DW011_21950</name>
    <name evidence="6" type="ORF">GAN59_14355</name>
    <name evidence="5" type="ORF">GAN75_03940</name>
    <name evidence="7" type="ORF">GAN91_04365</name>
    <name evidence="4" type="ORF">GAN93_10385</name>
</gene>
<dbReference type="EMBL" id="QROV01000034">
    <property type="protein sequence ID" value="RHL53718.1"/>
    <property type="molecule type" value="Genomic_DNA"/>
</dbReference>
<dbReference type="Proteomes" id="UP000488521">
    <property type="component" value="Unassembled WGS sequence"/>
</dbReference>
<organism evidence="4 12">
    <name type="scientific">Bacteroides thetaiotaomicron</name>
    <dbReference type="NCBI Taxonomy" id="818"/>
    <lineage>
        <taxon>Bacteria</taxon>
        <taxon>Pseudomonadati</taxon>
        <taxon>Bacteroidota</taxon>
        <taxon>Bacteroidia</taxon>
        <taxon>Bacteroidales</taxon>
        <taxon>Bacteroidaceae</taxon>
        <taxon>Bacteroides</taxon>
    </lineage>
</organism>